<feature type="signal peptide" evidence="3">
    <location>
        <begin position="1"/>
        <end position="27"/>
    </location>
</feature>
<keyword evidence="3" id="KW-0732">Signal</keyword>
<dbReference type="InterPro" id="IPR017853">
    <property type="entry name" value="GH"/>
</dbReference>
<keyword evidence="2" id="KW-0326">Glycosidase</keyword>
<dbReference type="EMBL" id="JAKUCV010003242">
    <property type="protein sequence ID" value="KAJ4839647.1"/>
    <property type="molecule type" value="Genomic_DNA"/>
</dbReference>
<keyword evidence="6" id="KW-1185">Reference proteome</keyword>
<dbReference type="GO" id="GO:0005576">
    <property type="term" value="C:extracellular region"/>
    <property type="evidence" value="ECO:0007669"/>
    <property type="project" value="TreeGrafter"/>
</dbReference>
<evidence type="ECO:0000313" key="5">
    <source>
        <dbReference type="EMBL" id="KAJ4839647.1"/>
    </source>
</evidence>
<evidence type="ECO:0000256" key="2">
    <source>
        <dbReference type="ARBA" id="ARBA00023295"/>
    </source>
</evidence>
<gene>
    <name evidence="5" type="ORF">Tsubulata_045826</name>
</gene>
<evidence type="ECO:0000256" key="3">
    <source>
        <dbReference type="SAM" id="SignalP"/>
    </source>
</evidence>
<reference evidence="5" key="2">
    <citation type="journal article" date="2023" name="Plants (Basel)">
        <title>Annotation of the Turnera subulata (Passifloraceae) Draft Genome Reveals the S-Locus Evolved after the Divergence of Turneroideae from Passifloroideae in a Stepwise Manner.</title>
        <authorList>
            <person name="Henning P.M."/>
            <person name="Roalson E.H."/>
            <person name="Mir W."/>
            <person name="McCubbin A.G."/>
            <person name="Shore J.S."/>
        </authorList>
    </citation>
    <scope>NUCLEOTIDE SEQUENCE</scope>
    <source>
        <strain evidence="5">F60SS</strain>
    </source>
</reference>
<dbReference type="PROSITE" id="PS51910">
    <property type="entry name" value="GH18_2"/>
    <property type="match status" value="1"/>
</dbReference>
<dbReference type="InterPro" id="IPR050542">
    <property type="entry name" value="Glycosyl_Hydrlase18_Chitinase"/>
</dbReference>
<comment type="caution">
    <text evidence="5">The sequence shown here is derived from an EMBL/GenBank/DDBJ whole genome shotgun (WGS) entry which is preliminary data.</text>
</comment>
<feature type="domain" description="GH18" evidence="4">
    <location>
        <begin position="28"/>
        <end position="314"/>
    </location>
</feature>
<dbReference type="AlphaFoldDB" id="A0A9Q0FZZ9"/>
<protein>
    <recommendedName>
        <fullName evidence="4">GH18 domain-containing protein</fullName>
    </recommendedName>
</protein>
<dbReference type="GO" id="GO:0004568">
    <property type="term" value="F:chitinase activity"/>
    <property type="evidence" value="ECO:0007669"/>
    <property type="project" value="TreeGrafter"/>
</dbReference>
<sequence>MAPKYSRFPFLLLSALLALSFCKPSSSSGIVVYWGTHTDEKEGTLAEACFTGLYSIVNIGFLNVFGGGQTPSLGLSKHCSEYPCTSLIPQIKQCQEIGVKVFISIGGAPEYSNYTLTSSEDAKSVADYIWNNFLGGESENRTFGDAILDGVDLDIRGFTTEHWDELVRYLHEYNNIAEKRFHLSAAAQCAYPDPYLNKAIQTGLFDYVWVGFYNDPSCEYNNVNGDDVLLKQAWHRWWTALLIVGNTNTKLFLGLPATLEAAPGGGYIPVDVLERECQYFKLFKPQYGGVSLWDRHHDRSSGYSSQIKSSCEPEDAFSAEKLISYVF</sequence>
<dbReference type="InterPro" id="IPR001223">
    <property type="entry name" value="Glyco_hydro18_cat"/>
</dbReference>
<dbReference type="Proteomes" id="UP001141552">
    <property type="component" value="Unassembled WGS sequence"/>
</dbReference>
<dbReference type="Pfam" id="PF00704">
    <property type="entry name" value="Glyco_hydro_18"/>
    <property type="match status" value="1"/>
</dbReference>
<dbReference type="OrthoDB" id="6020543at2759"/>
<keyword evidence="1" id="KW-0378">Hydrolase</keyword>
<dbReference type="InterPro" id="IPR045321">
    <property type="entry name" value="Cts1-like"/>
</dbReference>
<dbReference type="Gene3D" id="3.20.20.80">
    <property type="entry name" value="Glycosidases"/>
    <property type="match status" value="1"/>
</dbReference>
<dbReference type="SUPFAM" id="SSF51445">
    <property type="entry name" value="(Trans)glycosidases"/>
    <property type="match status" value="1"/>
</dbReference>
<name>A0A9Q0FZZ9_9ROSI</name>
<dbReference type="PANTHER" id="PTHR45708">
    <property type="entry name" value="ENDOCHITINASE"/>
    <property type="match status" value="1"/>
</dbReference>
<evidence type="ECO:0000313" key="6">
    <source>
        <dbReference type="Proteomes" id="UP001141552"/>
    </source>
</evidence>
<reference evidence="5" key="1">
    <citation type="submission" date="2022-02" db="EMBL/GenBank/DDBJ databases">
        <authorList>
            <person name="Henning P.M."/>
            <person name="McCubbin A.G."/>
            <person name="Shore J.S."/>
        </authorList>
    </citation>
    <scope>NUCLEOTIDE SEQUENCE</scope>
    <source>
        <strain evidence="5">F60SS</strain>
        <tissue evidence="5">Leaves</tissue>
    </source>
</reference>
<organism evidence="5 6">
    <name type="scientific">Turnera subulata</name>
    <dbReference type="NCBI Taxonomy" id="218843"/>
    <lineage>
        <taxon>Eukaryota</taxon>
        <taxon>Viridiplantae</taxon>
        <taxon>Streptophyta</taxon>
        <taxon>Embryophyta</taxon>
        <taxon>Tracheophyta</taxon>
        <taxon>Spermatophyta</taxon>
        <taxon>Magnoliopsida</taxon>
        <taxon>eudicotyledons</taxon>
        <taxon>Gunneridae</taxon>
        <taxon>Pentapetalae</taxon>
        <taxon>rosids</taxon>
        <taxon>fabids</taxon>
        <taxon>Malpighiales</taxon>
        <taxon>Passifloraceae</taxon>
        <taxon>Turnera</taxon>
    </lineage>
</organism>
<evidence type="ECO:0000259" key="4">
    <source>
        <dbReference type="PROSITE" id="PS51910"/>
    </source>
</evidence>
<accession>A0A9Q0FZZ9</accession>
<dbReference type="CDD" id="cd02877">
    <property type="entry name" value="GH18_hevamine_XipI_class_III"/>
    <property type="match status" value="1"/>
</dbReference>
<dbReference type="GO" id="GO:0005975">
    <property type="term" value="P:carbohydrate metabolic process"/>
    <property type="evidence" value="ECO:0007669"/>
    <property type="project" value="InterPro"/>
</dbReference>
<feature type="chain" id="PRO_5040417297" description="GH18 domain-containing protein" evidence="3">
    <location>
        <begin position="28"/>
        <end position="327"/>
    </location>
</feature>
<dbReference type="PANTHER" id="PTHR45708:SF49">
    <property type="entry name" value="ENDOCHITINASE"/>
    <property type="match status" value="1"/>
</dbReference>
<proteinExistence type="predicted"/>
<evidence type="ECO:0000256" key="1">
    <source>
        <dbReference type="ARBA" id="ARBA00022801"/>
    </source>
</evidence>